<dbReference type="PRINTS" id="PR00385">
    <property type="entry name" value="P450"/>
</dbReference>
<dbReference type="InterPro" id="IPR002401">
    <property type="entry name" value="Cyt_P450_E_grp-I"/>
</dbReference>
<feature type="region of interest" description="Disordered" evidence="5">
    <location>
        <begin position="268"/>
        <end position="290"/>
    </location>
</feature>
<dbReference type="InterPro" id="IPR001128">
    <property type="entry name" value="Cyt_P450"/>
</dbReference>
<keyword evidence="4" id="KW-0408">Iron</keyword>
<evidence type="ECO:0000256" key="5">
    <source>
        <dbReference type="SAM" id="MobiDB-lite"/>
    </source>
</evidence>
<protein>
    <submittedName>
        <fullName evidence="6">Cytochrome P450</fullName>
    </submittedName>
</protein>
<evidence type="ECO:0000256" key="2">
    <source>
        <dbReference type="ARBA" id="ARBA00023002"/>
    </source>
</evidence>
<dbReference type="PRINTS" id="PR00463">
    <property type="entry name" value="EP450I"/>
</dbReference>
<dbReference type="VEuPathDB" id="FungiDB:M747DRAFT_257721"/>
<dbReference type="AlphaFoldDB" id="A0A370C0U3"/>
<reference evidence="6 7" key="1">
    <citation type="submission" date="2018-07" db="EMBL/GenBank/DDBJ databases">
        <title>Section-level genome sequencing of Aspergillus section Nigri to investigate inter- and intra-species variation.</title>
        <authorList>
            <consortium name="DOE Joint Genome Institute"/>
            <person name="Vesth T.C."/>
            <person name="Nybo J.L."/>
            <person name="Theobald S."/>
            <person name="Frisvad J.C."/>
            <person name="Larsen T.O."/>
            <person name="Nielsen K.F."/>
            <person name="Hoof J.B."/>
            <person name="Brandl J."/>
            <person name="Salamov A."/>
            <person name="Riley R."/>
            <person name="Gladden J.M."/>
            <person name="Phatale P."/>
            <person name="Nielsen M.T."/>
            <person name="Lyhne E.K."/>
            <person name="Kogle M.E."/>
            <person name="Strasser K."/>
            <person name="McDonnell E."/>
            <person name="Barry K."/>
            <person name="Clum A."/>
            <person name="Chen C."/>
            <person name="Nolan M."/>
            <person name="Sandor L."/>
            <person name="Kuo A."/>
            <person name="Lipzen A."/>
            <person name="Hainaut M."/>
            <person name="Drula E."/>
            <person name="Tsang A."/>
            <person name="Magnuson J.K."/>
            <person name="Henrissat B."/>
            <person name="Wiebenga A."/>
            <person name="Simmons B.A."/>
            <person name="Makela M.R."/>
            <person name="De vries R.P."/>
            <person name="Grigoriev I.V."/>
            <person name="Mortensen U.H."/>
            <person name="Baker S.E."/>
            <person name="Andersen M.R."/>
        </authorList>
    </citation>
    <scope>NUCLEOTIDE SEQUENCE [LARGE SCALE GENOMIC DNA]</scope>
    <source>
        <strain evidence="6 7">ATCC 13496</strain>
    </source>
</reference>
<evidence type="ECO:0000256" key="3">
    <source>
        <dbReference type="ARBA" id="ARBA00023033"/>
    </source>
</evidence>
<dbReference type="Pfam" id="PF00067">
    <property type="entry name" value="p450"/>
    <property type="match status" value="1"/>
</dbReference>
<dbReference type="CDD" id="cd11051">
    <property type="entry name" value="CYP59-like"/>
    <property type="match status" value="1"/>
</dbReference>
<keyword evidence="4" id="KW-0479">Metal-binding</keyword>
<keyword evidence="3" id="KW-0503">Monooxygenase</keyword>
<keyword evidence="4" id="KW-0349">Heme</keyword>
<dbReference type="InterPro" id="IPR036396">
    <property type="entry name" value="Cyt_P450_sf"/>
</dbReference>
<dbReference type="Gene3D" id="1.10.630.10">
    <property type="entry name" value="Cytochrome P450"/>
    <property type="match status" value="1"/>
</dbReference>
<dbReference type="PANTHER" id="PTHR24305">
    <property type="entry name" value="CYTOCHROME P450"/>
    <property type="match status" value="1"/>
</dbReference>
<evidence type="ECO:0000313" key="6">
    <source>
        <dbReference type="EMBL" id="RDH21558.1"/>
    </source>
</evidence>
<comment type="cofactor">
    <cofactor evidence="4">
        <name>heme</name>
        <dbReference type="ChEBI" id="CHEBI:30413"/>
    </cofactor>
</comment>
<feature type="non-terminal residue" evidence="6">
    <location>
        <position position="576"/>
    </location>
</feature>
<dbReference type="EMBL" id="KZ851910">
    <property type="protein sequence ID" value="RDH21558.1"/>
    <property type="molecule type" value="Genomic_DNA"/>
</dbReference>
<dbReference type="PANTHER" id="PTHR24305:SF222">
    <property type="entry name" value="CYTOCHROME P450 MONOOXYGENASE STCS"/>
    <property type="match status" value="1"/>
</dbReference>
<dbReference type="InterPro" id="IPR050121">
    <property type="entry name" value="Cytochrome_P450_monoxygenase"/>
</dbReference>
<dbReference type="Proteomes" id="UP000253845">
    <property type="component" value="Unassembled WGS sequence"/>
</dbReference>
<dbReference type="GO" id="GO:0020037">
    <property type="term" value="F:heme binding"/>
    <property type="evidence" value="ECO:0007669"/>
    <property type="project" value="InterPro"/>
</dbReference>
<evidence type="ECO:0000256" key="1">
    <source>
        <dbReference type="ARBA" id="ARBA00010617"/>
    </source>
</evidence>
<dbReference type="GO" id="GO:0004497">
    <property type="term" value="F:monooxygenase activity"/>
    <property type="evidence" value="ECO:0007669"/>
    <property type="project" value="UniProtKB-KW"/>
</dbReference>
<proteinExistence type="inferred from homology"/>
<gene>
    <name evidence="6" type="ORF">M747DRAFT_257721</name>
</gene>
<keyword evidence="2" id="KW-0560">Oxidoreductase</keyword>
<accession>A0A370C0U3</accession>
<organism evidence="6 7">
    <name type="scientific">Aspergillus niger ATCC 13496</name>
    <dbReference type="NCBI Taxonomy" id="1353008"/>
    <lineage>
        <taxon>Eukaryota</taxon>
        <taxon>Fungi</taxon>
        <taxon>Dikarya</taxon>
        <taxon>Ascomycota</taxon>
        <taxon>Pezizomycotina</taxon>
        <taxon>Eurotiomycetes</taxon>
        <taxon>Eurotiomycetidae</taxon>
        <taxon>Eurotiales</taxon>
        <taxon>Aspergillaceae</taxon>
        <taxon>Aspergillus</taxon>
        <taxon>Aspergillus subgen. Circumdati</taxon>
    </lineage>
</organism>
<feature type="binding site" description="axial binding residue" evidence="4">
    <location>
        <position position="488"/>
    </location>
    <ligand>
        <name>heme</name>
        <dbReference type="ChEBI" id="CHEBI:30413"/>
    </ligand>
    <ligandPart>
        <name>Fe</name>
        <dbReference type="ChEBI" id="CHEBI:18248"/>
    </ligandPart>
</feature>
<dbReference type="SUPFAM" id="SSF48264">
    <property type="entry name" value="Cytochrome P450"/>
    <property type="match status" value="1"/>
</dbReference>
<comment type="similarity">
    <text evidence="1">Belongs to the cytochrome P450 family.</text>
</comment>
<sequence length="576" mass="65623">MLLLLLLTTIFLTSVWICRWIWYERFIKFAQFPQLPPSLLWGHLRIYHEVMQSGSLDRDHDHIFSQIHESLGRPPIVLFDYRPICRPVLVIANHEVGEQISRSSKQFRSSVPKLGLSFLEPVIGHTSILSAEGEKWKALRKTFNPWFSLQHLMSLMPSILGKIEIFVTQLDALSVSGDEVSLVTLTTNLMYDIIGNAIFDIDMDAQHLEPGHQGELVRAFNDLINAYWDDKIHLPWFFTPVNALKRRRLGNRVHRIMKSIVRRKHEEHLWRQQQQRRTNGYEKRPQPQLPPSITLLSLQETTHTGGILTPELLDQTCDQLRTFLLGGHDSPSATLAWAFYELSRTPRAQAAVHAELDGLFGPGRDAAAVRTALASPTEGPDLLRRMVYVEAVLKETLRLHPPASTARYSPKGSGFVVRLPTTGEELCLDDLILYNCSAIMHHDRGVFGSTANQFMPERWLMAEDEKNTNQRTIPPSAWRPYERGPRACIGQEFARITMRVVLAVVARQYEFIKVGIGALARDASTGLPILRPDGRYEVDSQVYTVNGRFFSATFHRARRLRRALGKAGKMTKDTTN</sequence>
<name>A0A370C0U3_ASPNG</name>
<evidence type="ECO:0000313" key="7">
    <source>
        <dbReference type="Proteomes" id="UP000253845"/>
    </source>
</evidence>
<evidence type="ECO:0000256" key="4">
    <source>
        <dbReference type="PIRSR" id="PIRSR602401-1"/>
    </source>
</evidence>
<dbReference type="GO" id="GO:0016705">
    <property type="term" value="F:oxidoreductase activity, acting on paired donors, with incorporation or reduction of molecular oxygen"/>
    <property type="evidence" value="ECO:0007669"/>
    <property type="project" value="InterPro"/>
</dbReference>
<dbReference type="GO" id="GO:0005506">
    <property type="term" value="F:iron ion binding"/>
    <property type="evidence" value="ECO:0007669"/>
    <property type="project" value="InterPro"/>
</dbReference>